<dbReference type="Proteomes" id="UP001219525">
    <property type="component" value="Unassembled WGS sequence"/>
</dbReference>
<keyword evidence="2" id="KW-1185">Reference proteome</keyword>
<gene>
    <name evidence="1" type="ORF">GGX14DRAFT_651162</name>
</gene>
<proteinExistence type="predicted"/>
<sequence>MPTVLCISAGSAHSGADADGGTDVDAAVLPYCAQLIPGHRHNIIVSSVMCTTVFSKPQKPYAQRSLPRLWPSLTKGHVCAHALSLPLAARACGHGTYAWTGAYTGAGAARAQGRARHGAYAARARCAGVGSHRRCAPARGERLRARHVRGDGDGREHGTCTRGRARRIRRDGHSPYTGTSTARCIPGRGHGAYPGAGAGHGARGQGEQCVQGGRGQACGCVRLRRSGGRVAYETLSARRHWMPHGGIRDWWW</sequence>
<protein>
    <submittedName>
        <fullName evidence="1">Uncharacterized protein</fullName>
    </submittedName>
</protein>
<dbReference type="AlphaFoldDB" id="A0AAD6YNK0"/>
<organism evidence="1 2">
    <name type="scientific">Mycena pura</name>
    <dbReference type="NCBI Taxonomy" id="153505"/>
    <lineage>
        <taxon>Eukaryota</taxon>
        <taxon>Fungi</taxon>
        <taxon>Dikarya</taxon>
        <taxon>Basidiomycota</taxon>
        <taxon>Agaricomycotina</taxon>
        <taxon>Agaricomycetes</taxon>
        <taxon>Agaricomycetidae</taxon>
        <taxon>Agaricales</taxon>
        <taxon>Marasmiineae</taxon>
        <taxon>Mycenaceae</taxon>
        <taxon>Mycena</taxon>
    </lineage>
</organism>
<name>A0AAD6YNK0_9AGAR</name>
<accession>A0AAD6YNK0</accession>
<comment type="caution">
    <text evidence="1">The sequence shown here is derived from an EMBL/GenBank/DDBJ whole genome shotgun (WGS) entry which is preliminary data.</text>
</comment>
<reference evidence="1" key="1">
    <citation type="submission" date="2023-03" db="EMBL/GenBank/DDBJ databases">
        <title>Massive genome expansion in bonnet fungi (Mycena s.s.) driven by repeated elements and novel gene families across ecological guilds.</title>
        <authorList>
            <consortium name="Lawrence Berkeley National Laboratory"/>
            <person name="Harder C.B."/>
            <person name="Miyauchi S."/>
            <person name="Viragh M."/>
            <person name="Kuo A."/>
            <person name="Thoen E."/>
            <person name="Andreopoulos B."/>
            <person name="Lu D."/>
            <person name="Skrede I."/>
            <person name="Drula E."/>
            <person name="Henrissat B."/>
            <person name="Morin E."/>
            <person name="Kohler A."/>
            <person name="Barry K."/>
            <person name="LaButti K."/>
            <person name="Morin E."/>
            <person name="Salamov A."/>
            <person name="Lipzen A."/>
            <person name="Mereny Z."/>
            <person name="Hegedus B."/>
            <person name="Baldrian P."/>
            <person name="Stursova M."/>
            <person name="Weitz H."/>
            <person name="Taylor A."/>
            <person name="Grigoriev I.V."/>
            <person name="Nagy L.G."/>
            <person name="Martin F."/>
            <person name="Kauserud H."/>
        </authorList>
    </citation>
    <scope>NUCLEOTIDE SEQUENCE</scope>
    <source>
        <strain evidence="1">9144</strain>
    </source>
</reference>
<dbReference type="EMBL" id="JARJCW010000005">
    <property type="protein sequence ID" value="KAJ7224606.1"/>
    <property type="molecule type" value="Genomic_DNA"/>
</dbReference>
<evidence type="ECO:0000313" key="1">
    <source>
        <dbReference type="EMBL" id="KAJ7224606.1"/>
    </source>
</evidence>
<evidence type="ECO:0000313" key="2">
    <source>
        <dbReference type="Proteomes" id="UP001219525"/>
    </source>
</evidence>